<dbReference type="Pfam" id="PF12728">
    <property type="entry name" value="HTH_17"/>
    <property type="match status" value="1"/>
</dbReference>
<organism evidence="2 3">
    <name type="scientific">Terrabacter terrigena</name>
    <dbReference type="NCBI Taxonomy" id="574718"/>
    <lineage>
        <taxon>Bacteria</taxon>
        <taxon>Bacillati</taxon>
        <taxon>Actinomycetota</taxon>
        <taxon>Actinomycetes</taxon>
        <taxon>Micrococcales</taxon>
        <taxon>Intrasporangiaceae</taxon>
        <taxon>Terrabacter</taxon>
    </lineage>
</organism>
<dbReference type="SUPFAM" id="SSF46955">
    <property type="entry name" value="Putative DNA-binding domain"/>
    <property type="match status" value="1"/>
</dbReference>
<evidence type="ECO:0000313" key="3">
    <source>
        <dbReference type="Proteomes" id="UP001597046"/>
    </source>
</evidence>
<dbReference type="InterPro" id="IPR010093">
    <property type="entry name" value="SinI_DNA-bd"/>
</dbReference>
<feature type="domain" description="Helix-turn-helix" evidence="1">
    <location>
        <begin position="9"/>
        <end position="53"/>
    </location>
</feature>
<proteinExistence type="predicted"/>
<keyword evidence="3" id="KW-1185">Reference proteome</keyword>
<evidence type="ECO:0000313" key="2">
    <source>
        <dbReference type="EMBL" id="MFD1055449.1"/>
    </source>
</evidence>
<dbReference type="RefSeq" id="WP_386053486.1">
    <property type="nucleotide sequence ID" value="NZ_JBHTKH010000009.1"/>
</dbReference>
<reference evidence="3" key="1">
    <citation type="journal article" date="2019" name="Int. J. Syst. Evol. Microbiol.">
        <title>The Global Catalogue of Microorganisms (GCM) 10K type strain sequencing project: providing services to taxonomists for standard genome sequencing and annotation.</title>
        <authorList>
            <consortium name="The Broad Institute Genomics Platform"/>
            <consortium name="The Broad Institute Genome Sequencing Center for Infectious Disease"/>
            <person name="Wu L."/>
            <person name="Ma J."/>
        </authorList>
    </citation>
    <scope>NUCLEOTIDE SEQUENCE [LARGE SCALE GENOMIC DNA]</scope>
    <source>
        <strain evidence="3">CCUG 57508</strain>
    </source>
</reference>
<sequence length="69" mass="8201">MIWRPHRRLLTIEEAARSAGCKPGTIRRWIRTGRLRVVAHKRRQPLLLESDVLEADARIHRRRARPRST</sequence>
<dbReference type="EMBL" id="JBHTKH010000009">
    <property type="protein sequence ID" value="MFD1055449.1"/>
    <property type="molecule type" value="Genomic_DNA"/>
</dbReference>
<dbReference type="InterPro" id="IPR009061">
    <property type="entry name" value="DNA-bd_dom_put_sf"/>
</dbReference>
<dbReference type="Proteomes" id="UP001597046">
    <property type="component" value="Unassembled WGS sequence"/>
</dbReference>
<evidence type="ECO:0000259" key="1">
    <source>
        <dbReference type="Pfam" id="PF12728"/>
    </source>
</evidence>
<protein>
    <submittedName>
        <fullName evidence="2">Helix-turn-helix domain-containing protein</fullName>
    </submittedName>
</protein>
<accession>A0ABW3N140</accession>
<dbReference type="NCBIfam" id="TIGR01764">
    <property type="entry name" value="excise"/>
    <property type="match status" value="1"/>
</dbReference>
<gene>
    <name evidence="2" type="ORF">ACFQ2V_14130</name>
</gene>
<comment type="caution">
    <text evidence="2">The sequence shown here is derived from an EMBL/GenBank/DDBJ whole genome shotgun (WGS) entry which is preliminary data.</text>
</comment>
<name>A0ABW3N140_9MICO</name>
<dbReference type="InterPro" id="IPR041657">
    <property type="entry name" value="HTH_17"/>
</dbReference>